<dbReference type="EC" id="2.7.13.3" evidence="2"/>
<dbReference type="SMART" id="SM00387">
    <property type="entry name" value="HATPase_c"/>
    <property type="match status" value="1"/>
</dbReference>
<comment type="catalytic activity">
    <reaction evidence="1">
        <text>ATP + protein L-histidine = ADP + protein N-phospho-L-histidine.</text>
        <dbReference type="EC" id="2.7.13.3"/>
    </reaction>
</comment>
<dbReference type="CDD" id="cd00082">
    <property type="entry name" value="HisKA"/>
    <property type="match status" value="1"/>
</dbReference>
<dbReference type="InterPro" id="IPR036890">
    <property type="entry name" value="HATPase_C_sf"/>
</dbReference>
<dbReference type="EMBL" id="CP042436">
    <property type="protein sequence ID" value="QEC64685.1"/>
    <property type="molecule type" value="Genomic_DNA"/>
</dbReference>
<dbReference type="PROSITE" id="PS50005">
    <property type="entry name" value="TPR"/>
    <property type="match status" value="4"/>
</dbReference>
<dbReference type="InterPro" id="IPR003661">
    <property type="entry name" value="HisK_dim/P_dom"/>
</dbReference>
<keyword evidence="8" id="KW-0472">Membrane</keyword>
<evidence type="ECO:0000256" key="7">
    <source>
        <dbReference type="PROSITE-ProRule" id="PRU00339"/>
    </source>
</evidence>
<dbReference type="OrthoDB" id="9810447at2"/>
<keyword evidence="3" id="KW-0597">Phosphoprotein</keyword>
<accession>A0A5B8V0Y6</accession>
<dbReference type="InterPro" id="IPR050736">
    <property type="entry name" value="Sensor_HK_Regulatory"/>
</dbReference>
<dbReference type="SUPFAM" id="SSF55874">
    <property type="entry name" value="ATPase domain of HSP90 chaperone/DNA topoisomerase II/histidine kinase"/>
    <property type="match status" value="1"/>
</dbReference>
<keyword evidence="9" id="KW-0732">Signal</keyword>
<feature type="transmembrane region" description="Helical" evidence="8">
    <location>
        <begin position="429"/>
        <end position="449"/>
    </location>
</feature>
<feature type="repeat" description="TPR" evidence="7">
    <location>
        <begin position="111"/>
        <end position="144"/>
    </location>
</feature>
<gene>
    <name evidence="11" type="ORF">FRZ54_19650</name>
</gene>
<keyword evidence="12" id="KW-1185">Reference proteome</keyword>
<dbReference type="AlphaFoldDB" id="A0A5B8V0Y6"/>
<dbReference type="InterPro" id="IPR019734">
    <property type="entry name" value="TPR_rpt"/>
</dbReference>
<dbReference type="Pfam" id="PF13374">
    <property type="entry name" value="TPR_10"/>
    <property type="match status" value="2"/>
</dbReference>
<dbReference type="Gene3D" id="1.25.40.10">
    <property type="entry name" value="Tetratricopeptide repeat domain"/>
    <property type="match status" value="2"/>
</dbReference>
<evidence type="ECO:0000313" key="11">
    <source>
        <dbReference type="EMBL" id="QEC64685.1"/>
    </source>
</evidence>
<sequence length="727" mass="81479">MAVLKTYLLLLLLCIGADVFAVGGPVKDTAAVNKLNKLAAARFSSDPDTTFYYASQAINIARKINYETGVADGLVQAGHVDYVRGKSEAAVKCFDEAIAIYKKIRDNSGLAACYLQYGRMYNILADYSQALKYLNMALAINKQANDEYALTDSYKNIGIIYFSQGKLSEALDYYYKGLFIAVKNHYREFSADLYNDIGVILQNMEVYPNALEYYKKSLAIYEGTNHLQVLGILNENIGEVLVAQHNYEKAIVYLNKANNIAKKQSDQDGLSSVYTDLGLCYAYKKEYPKALSYLDTSLRIAEKYKIVYNQAYAIIGFATVYNMQKDYRAAYPYSVKGQQIGARLGNLSIRVNAALELNKTLAGLGRINDAYKALNEYLDLKTKLKDNESIQKLTSYNFELSFAVKQRLLAEQQHEKDLLYKQNSRAQRLTIMIFLVVIMAMVVITGIYYNEKRKQQRVSAVLAHKNSEILQQKADMDTQAAKLNDLNTLKDRLIAILAHDLRAPLSTLRGLFGLLQDDSISHEEMLSMIPDVLKKLDYTSDFLDTLLFWINSQMENFDRAAKCFPVKEIVARETEHYYEQAQGKGITLIDSVPQELNACADPDSVRIVVRNLITNAIKFSRDKDVIEVSAKRDGENILISIKDTGEGMTAEQSKKLFKSKVNSKTGTHNESGTGMGLLFCKDLIEKSNGTIWVTSKPGKGSNFFFTLPSADKVNMAASENPVQAVAS</sequence>
<dbReference type="InterPro" id="IPR004358">
    <property type="entry name" value="Sig_transdc_His_kin-like_C"/>
</dbReference>
<keyword evidence="6" id="KW-0902">Two-component regulatory system</keyword>
<dbReference type="KEGG" id="mgin:FRZ54_19650"/>
<name>A0A5B8V0Y6_9SPHI</name>
<evidence type="ECO:0000256" key="1">
    <source>
        <dbReference type="ARBA" id="ARBA00000085"/>
    </source>
</evidence>
<keyword evidence="8" id="KW-1133">Transmembrane helix</keyword>
<feature type="chain" id="PRO_5023083227" description="histidine kinase" evidence="9">
    <location>
        <begin position="22"/>
        <end position="727"/>
    </location>
</feature>
<dbReference type="SMART" id="SM00028">
    <property type="entry name" value="TPR"/>
    <property type="match status" value="6"/>
</dbReference>
<feature type="repeat" description="TPR" evidence="7">
    <location>
        <begin position="191"/>
        <end position="224"/>
    </location>
</feature>
<evidence type="ECO:0000256" key="9">
    <source>
        <dbReference type="SAM" id="SignalP"/>
    </source>
</evidence>
<dbReference type="InterPro" id="IPR003594">
    <property type="entry name" value="HATPase_dom"/>
</dbReference>
<protein>
    <recommendedName>
        <fullName evidence="2">histidine kinase</fullName>
        <ecNumber evidence="2">2.7.13.3</ecNumber>
    </recommendedName>
</protein>
<evidence type="ECO:0000256" key="4">
    <source>
        <dbReference type="ARBA" id="ARBA00022679"/>
    </source>
</evidence>
<dbReference type="Gene3D" id="3.30.565.10">
    <property type="entry name" value="Histidine kinase-like ATPase, C-terminal domain"/>
    <property type="match status" value="1"/>
</dbReference>
<organism evidence="11 12">
    <name type="scientific">Mucilaginibacter ginsenosidivorans</name>
    <dbReference type="NCBI Taxonomy" id="398053"/>
    <lineage>
        <taxon>Bacteria</taxon>
        <taxon>Pseudomonadati</taxon>
        <taxon>Bacteroidota</taxon>
        <taxon>Sphingobacteriia</taxon>
        <taxon>Sphingobacteriales</taxon>
        <taxon>Sphingobacteriaceae</taxon>
        <taxon>Mucilaginibacter</taxon>
    </lineage>
</organism>
<feature type="repeat" description="TPR" evidence="7">
    <location>
        <begin position="151"/>
        <end position="184"/>
    </location>
</feature>
<dbReference type="PANTHER" id="PTHR43711">
    <property type="entry name" value="TWO-COMPONENT HISTIDINE KINASE"/>
    <property type="match status" value="1"/>
</dbReference>
<dbReference type="Pfam" id="PF02518">
    <property type="entry name" value="HATPase_c"/>
    <property type="match status" value="1"/>
</dbReference>
<dbReference type="Gene3D" id="1.10.287.130">
    <property type="match status" value="1"/>
</dbReference>
<dbReference type="InterPro" id="IPR036097">
    <property type="entry name" value="HisK_dim/P_sf"/>
</dbReference>
<evidence type="ECO:0000256" key="3">
    <source>
        <dbReference type="ARBA" id="ARBA00022553"/>
    </source>
</evidence>
<dbReference type="Proteomes" id="UP000321479">
    <property type="component" value="Chromosome"/>
</dbReference>
<dbReference type="PANTHER" id="PTHR43711:SF1">
    <property type="entry name" value="HISTIDINE KINASE 1"/>
    <property type="match status" value="1"/>
</dbReference>
<feature type="repeat" description="TPR" evidence="7">
    <location>
        <begin position="271"/>
        <end position="304"/>
    </location>
</feature>
<dbReference type="FunFam" id="3.30.565.10:FF:000006">
    <property type="entry name" value="Sensor histidine kinase WalK"/>
    <property type="match status" value="1"/>
</dbReference>
<proteinExistence type="predicted"/>
<feature type="domain" description="Histidine kinase" evidence="10">
    <location>
        <begin position="496"/>
        <end position="711"/>
    </location>
</feature>
<evidence type="ECO:0000256" key="5">
    <source>
        <dbReference type="ARBA" id="ARBA00022777"/>
    </source>
</evidence>
<evidence type="ECO:0000313" key="12">
    <source>
        <dbReference type="Proteomes" id="UP000321479"/>
    </source>
</evidence>
<keyword evidence="5 11" id="KW-0418">Kinase</keyword>
<reference evidence="11 12" key="1">
    <citation type="journal article" date="2017" name="Curr. Microbiol.">
        <title>Mucilaginibacter ginsenosidivorans sp. nov., Isolated from Soil of Ginseng Field.</title>
        <authorList>
            <person name="Kim M.M."/>
            <person name="Siddiqi M.Z."/>
            <person name="Im W.T."/>
        </authorList>
    </citation>
    <scope>NUCLEOTIDE SEQUENCE [LARGE SCALE GENOMIC DNA]</scope>
    <source>
        <strain evidence="11 12">Gsoil 3017</strain>
    </source>
</reference>
<keyword evidence="7" id="KW-0802">TPR repeat</keyword>
<dbReference type="PRINTS" id="PR00344">
    <property type="entry name" value="BCTRLSENSOR"/>
</dbReference>
<feature type="signal peptide" evidence="9">
    <location>
        <begin position="1"/>
        <end position="21"/>
    </location>
</feature>
<dbReference type="SMART" id="SM00388">
    <property type="entry name" value="HisKA"/>
    <property type="match status" value="1"/>
</dbReference>
<dbReference type="CDD" id="cd00075">
    <property type="entry name" value="HATPase"/>
    <property type="match status" value="1"/>
</dbReference>
<dbReference type="GO" id="GO:0000155">
    <property type="term" value="F:phosphorelay sensor kinase activity"/>
    <property type="evidence" value="ECO:0007669"/>
    <property type="project" value="InterPro"/>
</dbReference>
<evidence type="ECO:0000256" key="8">
    <source>
        <dbReference type="SAM" id="Phobius"/>
    </source>
</evidence>
<dbReference type="PROSITE" id="PS50109">
    <property type="entry name" value="HIS_KIN"/>
    <property type="match status" value="1"/>
</dbReference>
<evidence type="ECO:0000256" key="6">
    <source>
        <dbReference type="ARBA" id="ARBA00023012"/>
    </source>
</evidence>
<evidence type="ECO:0000259" key="10">
    <source>
        <dbReference type="PROSITE" id="PS50109"/>
    </source>
</evidence>
<dbReference type="InterPro" id="IPR005467">
    <property type="entry name" value="His_kinase_dom"/>
</dbReference>
<keyword evidence="4" id="KW-0808">Transferase</keyword>
<keyword evidence="8" id="KW-0812">Transmembrane</keyword>
<dbReference type="InterPro" id="IPR011990">
    <property type="entry name" value="TPR-like_helical_dom_sf"/>
</dbReference>
<dbReference type="SUPFAM" id="SSF48452">
    <property type="entry name" value="TPR-like"/>
    <property type="match status" value="3"/>
</dbReference>
<evidence type="ECO:0000256" key="2">
    <source>
        <dbReference type="ARBA" id="ARBA00012438"/>
    </source>
</evidence>
<dbReference type="SUPFAM" id="SSF47384">
    <property type="entry name" value="Homodimeric domain of signal transducing histidine kinase"/>
    <property type="match status" value="1"/>
</dbReference>
<dbReference type="Pfam" id="PF13424">
    <property type="entry name" value="TPR_12"/>
    <property type="match status" value="2"/>
</dbReference>